<feature type="binding site" evidence="8">
    <location>
        <position position="68"/>
    </location>
    <ligand>
        <name>Zn(2+)</name>
        <dbReference type="ChEBI" id="CHEBI:29105"/>
        <label>2</label>
        <note>catalytic</note>
    </ligand>
</feature>
<comment type="cofactor">
    <cofactor evidence="8">
        <name>Zn(2+)</name>
        <dbReference type="ChEBI" id="CHEBI:29105"/>
    </cofactor>
    <text evidence="8">Binds 2 Zn(2+) ions.</text>
</comment>
<dbReference type="InterPro" id="IPR013471">
    <property type="entry name" value="RNase_Z/BN"/>
</dbReference>
<sequence length="314" mass="33884">MSPRELVVLGTAGQAPTRTRNHNGYLLRWDGTSVLFDPGEGTQRQMLHAEVSAPRIERICVTHRHNDHCLGVPGVLNRMAQDGPGRPVTLHGPDDAFEHLRALAVVAAAHVEVTVEGIPVRDEPVEVARVAGARLIARALDHRVPTVGYRLEEPAGRSFDAAALADAGITGPDVGELQRRGELRGVRLADVSVERPGQVFGFVMDTRDHPAVVDLVRDADLAVLECTYAERHADLARDRGHLTARQAGRAAARAGVRTLVLAHFSQRYPDLEELAAEARAAVAELGGRTRVHLAHDLDVVPVPPRRSAPARAAS</sequence>
<feature type="binding site" evidence="8">
    <location>
        <position position="205"/>
    </location>
    <ligand>
        <name>Zn(2+)</name>
        <dbReference type="ChEBI" id="CHEBI:29105"/>
        <label>1</label>
        <note>catalytic</note>
    </ligand>
</feature>
<feature type="binding site" evidence="8">
    <location>
        <position position="205"/>
    </location>
    <ligand>
        <name>Zn(2+)</name>
        <dbReference type="ChEBI" id="CHEBI:29105"/>
        <label>2</label>
        <note>catalytic</note>
    </ligand>
</feature>
<keyword evidence="7 8" id="KW-0862">Zinc</keyword>
<evidence type="ECO:0000256" key="2">
    <source>
        <dbReference type="ARBA" id="ARBA00022694"/>
    </source>
</evidence>
<keyword evidence="3 8" id="KW-0540">Nuclease</keyword>
<dbReference type="SUPFAM" id="SSF56281">
    <property type="entry name" value="Metallo-hydrolase/oxidoreductase"/>
    <property type="match status" value="1"/>
</dbReference>
<comment type="caution">
    <text evidence="10">The sequence shown here is derived from an EMBL/GenBank/DDBJ whole genome shotgun (WGS) entry which is preliminary data.</text>
</comment>
<feature type="active site" description="Proton acceptor" evidence="8">
    <location>
        <position position="67"/>
    </location>
</feature>
<dbReference type="EMBL" id="JACHVY010000003">
    <property type="protein sequence ID" value="MBB2902565.1"/>
    <property type="molecule type" value="Genomic_DNA"/>
</dbReference>
<keyword evidence="2 8" id="KW-0819">tRNA processing</keyword>
<dbReference type="PANTHER" id="PTHR46018">
    <property type="entry name" value="ZINC PHOSPHODIESTERASE ELAC PROTEIN 1"/>
    <property type="match status" value="1"/>
</dbReference>
<evidence type="ECO:0000256" key="7">
    <source>
        <dbReference type="ARBA" id="ARBA00022833"/>
    </source>
</evidence>
<gene>
    <name evidence="8" type="primary">rnz</name>
    <name evidence="10" type="ORF">FHR75_003396</name>
</gene>
<evidence type="ECO:0000256" key="4">
    <source>
        <dbReference type="ARBA" id="ARBA00022723"/>
    </source>
</evidence>
<feature type="domain" description="Metallo-beta-lactamase" evidence="9">
    <location>
        <begin position="33"/>
        <end position="264"/>
    </location>
</feature>
<evidence type="ECO:0000256" key="6">
    <source>
        <dbReference type="ARBA" id="ARBA00022801"/>
    </source>
</evidence>
<dbReference type="GO" id="GO:0008270">
    <property type="term" value="F:zinc ion binding"/>
    <property type="evidence" value="ECO:0007669"/>
    <property type="project" value="UniProtKB-UniRule"/>
</dbReference>
<evidence type="ECO:0000256" key="1">
    <source>
        <dbReference type="ARBA" id="ARBA00011738"/>
    </source>
</evidence>
<dbReference type="AlphaFoldDB" id="A0A7W4XYT2"/>
<evidence type="ECO:0000256" key="3">
    <source>
        <dbReference type="ARBA" id="ARBA00022722"/>
    </source>
</evidence>
<evidence type="ECO:0000256" key="8">
    <source>
        <dbReference type="HAMAP-Rule" id="MF_01818"/>
    </source>
</evidence>
<dbReference type="RefSeq" id="WP_183392314.1">
    <property type="nucleotide sequence ID" value="NZ_JACHVY010000003.1"/>
</dbReference>
<name>A0A7W4XYT2_KINRA</name>
<dbReference type="Proteomes" id="UP000533269">
    <property type="component" value="Unassembled WGS sequence"/>
</dbReference>
<feature type="binding site" evidence="8">
    <location>
        <position position="142"/>
    </location>
    <ligand>
        <name>Zn(2+)</name>
        <dbReference type="ChEBI" id="CHEBI:29105"/>
        <label>1</label>
        <note>catalytic</note>
    </ligand>
</feature>
<feature type="binding site" evidence="8">
    <location>
        <position position="65"/>
    </location>
    <ligand>
        <name>Zn(2+)</name>
        <dbReference type="ChEBI" id="CHEBI:29105"/>
        <label>1</label>
        <note>catalytic</note>
    </ligand>
</feature>
<comment type="catalytic activity">
    <reaction evidence="8">
        <text>Endonucleolytic cleavage of RNA, removing extra 3' nucleotides from tRNA precursor, generating 3' termini of tRNAs. A 3'-hydroxy group is left at the tRNA terminus and a 5'-phosphoryl group is left at the trailer molecule.</text>
        <dbReference type="EC" id="3.1.26.11"/>
    </reaction>
</comment>
<comment type="function">
    <text evidence="8">Zinc phosphodiesterase, which displays some tRNA 3'-processing endonuclease activity. Probably involved in tRNA maturation, by removing a 3'-trailer from precursor tRNA.</text>
</comment>
<comment type="subunit">
    <text evidence="1 8">Homodimer.</text>
</comment>
<dbReference type="InterPro" id="IPR036866">
    <property type="entry name" value="RibonucZ/Hydroxyglut_hydro"/>
</dbReference>
<feature type="binding site" evidence="8">
    <location>
        <position position="263"/>
    </location>
    <ligand>
        <name>Zn(2+)</name>
        <dbReference type="ChEBI" id="CHEBI:29105"/>
        <label>2</label>
        <note>catalytic</note>
    </ligand>
</feature>
<feature type="binding site" evidence="8">
    <location>
        <position position="63"/>
    </location>
    <ligand>
        <name>Zn(2+)</name>
        <dbReference type="ChEBI" id="CHEBI:29105"/>
        <label>1</label>
        <note>catalytic</note>
    </ligand>
</feature>
<evidence type="ECO:0000256" key="5">
    <source>
        <dbReference type="ARBA" id="ARBA00022759"/>
    </source>
</evidence>
<feature type="binding site" evidence="8">
    <location>
        <position position="67"/>
    </location>
    <ligand>
        <name>Zn(2+)</name>
        <dbReference type="ChEBI" id="CHEBI:29105"/>
        <label>2</label>
        <note>catalytic</note>
    </ligand>
</feature>
<dbReference type="PANTHER" id="PTHR46018:SF2">
    <property type="entry name" value="ZINC PHOSPHODIESTERASE ELAC PROTEIN 1"/>
    <property type="match status" value="1"/>
</dbReference>
<reference evidence="10 11" key="1">
    <citation type="submission" date="2020-08" db="EMBL/GenBank/DDBJ databases">
        <title>The Agave Microbiome: Exploring the role of microbial communities in plant adaptations to desert environments.</title>
        <authorList>
            <person name="Partida-Martinez L.P."/>
        </authorList>
    </citation>
    <scope>NUCLEOTIDE SEQUENCE [LARGE SCALE GENOMIC DNA]</scope>
    <source>
        <strain evidence="10 11">AS2.23</strain>
    </source>
</reference>
<keyword evidence="6 8" id="KW-0378">Hydrolase</keyword>
<evidence type="ECO:0000313" key="11">
    <source>
        <dbReference type="Proteomes" id="UP000533269"/>
    </source>
</evidence>
<evidence type="ECO:0000313" key="10">
    <source>
        <dbReference type="EMBL" id="MBB2902565.1"/>
    </source>
</evidence>
<reference evidence="10 11" key="2">
    <citation type="submission" date="2020-08" db="EMBL/GenBank/DDBJ databases">
        <authorList>
            <person name="Partida-Martinez L."/>
            <person name="Huntemann M."/>
            <person name="Clum A."/>
            <person name="Wang J."/>
            <person name="Palaniappan K."/>
            <person name="Ritter S."/>
            <person name="Chen I.-M."/>
            <person name="Stamatis D."/>
            <person name="Reddy T."/>
            <person name="O'Malley R."/>
            <person name="Daum C."/>
            <person name="Shapiro N."/>
            <person name="Ivanova N."/>
            <person name="Kyrpides N."/>
            <person name="Woyke T."/>
        </authorList>
    </citation>
    <scope>NUCLEOTIDE SEQUENCE [LARGE SCALE GENOMIC DNA]</scope>
    <source>
        <strain evidence="10 11">AS2.23</strain>
    </source>
</reference>
<protein>
    <recommendedName>
        <fullName evidence="8">Ribonuclease Z</fullName>
        <shortName evidence="8">RNase Z</shortName>
        <ecNumber evidence="8">3.1.26.11</ecNumber>
    </recommendedName>
    <alternativeName>
        <fullName evidence="8">tRNA 3 endonuclease</fullName>
    </alternativeName>
    <alternativeName>
        <fullName evidence="8">tRNase Z</fullName>
    </alternativeName>
</protein>
<dbReference type="EC" id="3.1.26.11" evidence="8"/>
<dbReference type="InterPro" id="IPR001279">
    <property type="entry name" value="Metallo-B-lactamas"/>
</dbReference>
<comment type="similarity">
    <text evidence="8">Belongs to the RNase Z family.</text>
</comment>
<keyword evidence="5 8" id="KW-0255">Endonuclease</keyword>
<proteinExistence type="inferred from homology"/>
<dbReference type="Pfam" id="PF12706">
    <property type="entry name" value="Lactamase_B_2"/>
    <property type="match status" value="1"/>
</dbReference>
<accession>A0A7W4XYT2</accession>
<keyword evidence="4 8" id="KW-0479">Metal-binding</keyword>
<organism evidence="10 11">
    <name type="scientific">Kineococcus radiotolerans</name>
    <dbReference type="NCBI Taxonomy" id="131568"/>
    <lineage>
        <taxon>Bacteria</taxon>
        <taxon>Bacillati</taxon>
        <taxon>Actinomycetota</taxon>
        <taxon>Actinomycetes</taxon>
        <taxon>Kineosporiales</taxon>
        <taxon>Kineosporiaceae</taxon>
        <taxon>Kineococcus</taxon>
    </lineage>
</organism>
<evidence type="ECO:0000259" key="9">
    <source>
        <dbReference type="Pfam" id="PF12706"/>
    </source>
</evidence>
<dbReference type="HAMAP" id="MF_01818">
    <property type="entry name" value="RNase_Z_BN"/>
    <property type="match status" value="1"/>
</dbReference>
<dbReference type="Gene3D" id="3.60.15.10">
    <property type="entry name" value="Ribonuclease Z/Hydroxyacylglutathione hydrolase-like"/>
    <property type="match status" value="1"/>
</dbReference>
<dbReference type="GO" id="GO:0042781">
    <property type="term" value="F:3'-tRNA processing endoribonuclease activity"/>
    <property type="evidence" value="ECO:0007669"/>
    <property type="project" value="UniProtKB-UniRule"/>
</dbReference>